<name>A0A160TI14_9ZZZZ</name>
<dbReference type="GO" id="GO:0004252">
    <property type="term" value="F:serine-type endopeptidase activity"/>
    <property type="evidence" value="ECO:0007669"/>
    <property type="project" value="InterPro"/>
</dbReference>
<feature type="domain" description="Peptidase S26" evidence="2">
    <location>
        <begin position="29"/>
        <end position="186"/>
    </location>
</feature>
<keyword evidence="3" id="KW-0645">Protease</keyword>
<reference evidence="3" key="1">
    <citation type="submission" date="2015-10" db="EMBL/GenBank/DDBJ databases">
        <authorList>
            <person name="Gilbert D.G."/>
        </authorList>
    </citation>
    <scope>NUCLEOTIDE SEQUENCE</scope>
</reference>
<keyword evidence="1" id="KW-0472">Membrane</keyword>
<dbReference type="Pfam" id="PF10502">
    <property type="entry name" value="Peptidase_S26"/>
    <property type="match status" value="1"/>
</dbReference>
<keyword evidence="1" id="KW-0812">Transmembrane</keyword>
<dbReference type="EMBL" id="CZQE01000081">
    <property type="protein sequence ID" value="CUS43748.1"/>
    <property type="molecule type" value="Genomic_DNA"/>
</dbReference>
<protein>
    <submittedName>
        <fullName evidence="3">Type IV secretory pathway, protease TraF</fullName>
    </submittedName>
</protein>
<dbReference type="InterPro" id="IPR036286">
    <property type="entry name" value="LexA/Signal_pep-like_sf"/>
</dbReference>
<feature type="transmembrane region" description="Helical" evidence="1">
    <location>
        <begin position="21"/>
        <end position="43"/>
    </location>
</feature>
<dbReference type="GO" id="GO:0006465">
    <property type="term" value="P:signal peptide processing"/>
    <property type="evidence" value="ECO:0007669"/>
    <property type="project" value="InterPro"/>
</dbReference>
<sequence>MVSVSQPHPRLSAPGRRSRGRFVRLALLAASTAGLTGLILPAIHHSPVRLIWNASASVPLGLYRIDPTPAMRVGDMVAVRPSPTLARFMAERRYVEANVPLLKPIAAMHGATICRLGLSVTINGRTAVAALARDHFGRPLPAWSGCYRLRPDQLFLIAPAHPDSFDGRYFGPVSQVQILGSATPLWTWS</sequence>
<dbReference type="SUPFAM" id="SSF51306">
    <property type="entry name" value="LexA/Signal peptidase"/>
    <property type="match status" value="1"/>
</dbReference>
<evidence type="ECO:0000313" key="3">
    <source>
        <dbReference type="EMBL" id="CUS43748.1"/>
    </source>
</evidence>
<evidence type="ECO:0000259" key="2">
    <source>
        <dbReference type="Pfam" id="PF10502"/>
    </source>
</evidence>
<keyword evidence="1" id="KW-1133">Transmembrane helix</keyword>
<accession>A0A160TI14</accession>
<proteinExistence type="predicted"/>
<evidence type="ECO:0000256" key="1">
    <source>
        <dbReference type="SAM" id="Phobius"/>
    </source>
</evidence>
<keyword evidence="3" id="KW-0378">Hydrolase</keyword>
<dbReference type="Gene3D" id="2.10.109.10">
    <property type="entry name" value="Umud Fragment, subunit A"/>
    <property type="match status" value="1"/>
</dbReference>
<dbReference type="InterPro" id="IPR019533">
    <property type="entry name" value="Peptidase_S26"/>
</dbReference>
<dbReference type="AlphaFoldDB" id="A0A160TI14"/>
<organism evidence="3">
    <name type="scientific">hydrothermal vent metagenome</name>
    <dbReference type="NCBI Taxonomy" id="652676"/>
    <lineage>
        <taxon>unclassified sequences</taxon>
        <taxon>metagenomes</taxon>
        <taxon>ecological metagenomes</taxon>
    </lineage>
</organism>
<gene>
    <name evidence="3" type="ORF">MGWOODY_Smn2966</name>
</gene>